<proteinExistence type="predicted"/>
<dbReference type="EMBL" id="LSOG01000006">
    <property type="protein sequence ID" value="OEH48685.1"/>
    <property type="molecule type" value="Genomic_DNA"/>
</dbReference>
<accession>A0A1E5JW37</accession>
<sequence>MKNEFFEQKMFNNFETPIQKLMELNVKMMQNLSLMKPIDLLSLKKPEDIFERNMELFIQNSNMTLNYMRETFSILEHHWFNVPRNMDQYPKKAINEASAAMKKSIKKATATAKTTARKAVSAAKKASPAAKKASPAAKKASPAAKKASPAAKKASTQKNAKTAVPSKAAASKGKPEVKSAPAKPTMMHAKEPTNQNAPRPNMTADSGMPKAGTMPEKSGGIKDLGIQNMSKNNPMPNEFRK</sequence>
<dbReference type="RefSeq" id="WP_058518340.1">
    <property type="nucleotide sequence ID" value="NZ_LNYQ01000013.1"/>
</dbReference>
<dbReference type="PATRIC" id="fig|45071.6.peg.2779"/>
<evidence type="ECO:0000313" key="2">
    <source>
        <dbReference type="EMBL" id="OEH48685.1"/>
    </source>
</evidence>
<feature type="compositionally biased region" description="Low complexity" evidence="1">
    <location>
        <begin position="119"/>
        <end position="154"/>
    </location>
</feature>
<dbReference type="Proteomes" id="UP000095229">
    <property type="component" value="Unassembled WGS sequence"/>
</dbReference>
<keyword evidence="3" id="KW-1185">Reference proteome</keyword>
<organism evidence="2 3">
    <name type="scientific">Legionella parisiensis</name>
    <dbReference type="NCBI Taxonomy" id="45071"/>
    <lineage>
        <taxon>Bacteria</taxon>
        <taxon>Pseudomonadati</taxon>
        <taxon>Pseudomonadota</taxon>
        <taxon>Gammaproteobacteria</taxon>
        <taxon>Legionellales</taxon>
        <taxon>Legionellaceae</taxon>
        <taxon>Legionella</taxon>
    </lineage>
</organism>
<dbReference type="OrthoDB" id="5654197at2"/>
<evidence type="ECO:0000256" key="1">
    <source>
        <dbReference type="SAM" id="MobiDB-lite"/>
    </source>
</evidence>
<gene>
    <name evidence="2" type="ORF">lpari_00294</name>
</gene>
<comment type="caution">
    <text evidence="2">The sequence shown here is derived from an EMBL/GenBank/DDBJ whole genome shotgun (WGS) entry which is preliminary data.</text>
</comment>
<feature type="region of interest" description="Disordered" evidence="1">
    <location>
        <begin position="119"/>
        <end position="241"/>
    </location>
</feature>
<name>A0A1E5JW37_9GAMM</name>
<dbReference type="AlphaFoldDB" id="A0A1E5JW37"/>
<evidence type="ECO:0000313" key="3">
    <source>
        <dbReference type="Proteomes" id="UP000095229"/>
    </source>
</evidence>
<evidence type="ECO:0008006" key="4">
    <source>
        <dbReference type="Google" id="ProtNLM"/>
    </source>
</evidence>
<protein>
    <recommendedName>
        <fullName evidence="4">Phasin domain-containing protein</fullName>
    </recommendedName>
</protein>
<reference evidence="2 3" key="1">
    <citation type="submission" date="2016-02" db="EMBL/GenBank/DDBJ databases">
        <title>Secondary metabolites in Legionella.</title>
        <authorList>
            <person name="Tobias N.J."/>
            <person name="Bode H.B."/>
        </authorList>
    </citation>
    <scope>NUCLEOTIDE SEQUENCE [LARGE SCALE GENOMIC DNA]</scope>
    <source>
        <strain evidence="2 3">DSM 19216</strain>
    </source>
</reference>